<dbReference type="KEGG" id="mlr:MELLADRAFT_113572"/>
<dbReference type="HOGENOM" id="CLU_2015792_0_0_1"/>
<dbReference type="RefSeq" id="XP_007418319.1">
    <property type="nucleotide sequence ID" value="XM_007418257.1"/>
</dbReference>
<keyword evidence="2" id="KW-1185">Reference proteome</keyword>
<dbReference type="VEuPathDB" id="FungiDB:MELLADRAFT_113572"/>
<gene>
    <name evidence="1" type="ORF">MELLADRAFT_113572</name>
</gene>
<name>F4SAC4_MELLP</name>
<dbReference type="Proteomes" id="UP000001072">
    <property type="component" value="Unassembled WGS sequence"/>
</dbReference>
<dbReference type="GeneID" id="18925027"/>
<reference evidence="2" key="1">
    <citation type="journal article" date="2011" name="Proc. Natl. Acad. Sci. U.S.A.">
        <title>Obligate biotrophy features unraveled by the genomic analysis of rust fungi.</title>
        <authorList>
            <person name="Duplessis S."/>
            <person name="Cuomo C.A."/>
            <person name="Lin Y.-C."/>
            <person name="Aerts A."/>
            <person name="Tisserant E."/>
            <person name="Veneault-Fourrey C."/>
            <person name="Joly D.L."/>
            <person name="Hacquard S."/>
            <person name="Amselem J."/>
            <person name="Cantarel B.L."/>
            <person name="Chiu R."/>
            <person name="Coutinho P.M."/>
            <person name="Feau N."/>
            <person name="Field M."/>
            <person name="Frey P."/>
            <person name="Gelhaye E."/>
            <person name="Goldberg J."/>
            <person name="Grabherr M.G."/>
            <person name="Kodira C.D."/>
            <person name="Kohler A."/>
            <person name="Kuees U."/>
            <person name="Lindquist E.A."/>
            <person name="Lucas S.M."/>
            <person name="Mago R."/>
            <person name="Mauceli E."/>
            <person name="Morin E."/>
            <person name="Murat C."/>
            <person name="Pangilinan J.L."/>
            <person name="Park R."/>
            <person name="Pearson M."/>
            <person name="Quesneville H."/>
            <person name="Rouhier N."/>
            <person name="Sakthikumar S."/>
            <person name="Salamov A.A."/>
            <person name="Schmutz J."/>
            <person name="Selles B."/>
            <person name="Shapiro H."/>
            <person name="Tanguay P."/>
            <person name="Tuskan G.A."/>
            <person name="Henrissat B."/>
            <person name="Van de Peer Y."/>
            <person name="Rouze P."/>
            <person name="Ellis J.G."/>
            <person name="Dodds P.N."/>
            <person name="Schein J.E."/>
            <person name="Zhong S."/>
            <person name="Hamelin R.C."/>
            <person name="Grigoriev I.V."/>
            <person name="Szabo L.J."/>
            <person name="Martin F."/>
        </authorList>
    </citation>
    <scope>NUCLEOTIDE SEQUENCE [LARGE SCALE GENOMIC DNA]</scope>
    <source>
        <strain evidence="2">98AG31 / pathotype 3-4-7</strain>
    </source>
</reference>
<dbReference type="EMBL" id="GL883176">
    <property type="protein sequence ID" value="EGF98424.1"/>
    <property type="molecule type" value="Genomic_DNA"/>
</dbReference>
<sequence length="123" mass="13341">MPAKVPFVTRSSDEYFNSNCVFSQLGMAGSHTSTQFLDVTNGGTESGGRLVVYLTSVAIIWLIDGNLRSREPLEAQLPNQATGVPLPVTGFRMTSVIRLLANMGRVKADDVYAVAEELLPLPR</sequence>
<proteinExistence type="predicted"/>
<protein>
    <submittedName>
        <fullName evidence="1">Uncharacterized protein</fullName>
    </submittedName>
</protein>
<dbReference type="InParanoid" id="F4SAC4"/>
<evidence type="ECO:0000313" key="2">
    <source>
        <dbReference type="Proteomes" id="UP000001072"/>
    </source>
</evidence>
<dbReference type="AlphaFoldDB" id="F4SAC4"/>
<organism evidence="2">
    <name type="scientific">Melampsora larici-populina (strain 98AG31 / pathotype 3-4-7)</name>
    <name type="common">Poplar leaf rust fungus</name>
    <dbReference type="NCBI Taxonomy" id="747676"/>
    <lineage>
        <taxon>Eukaryota</taxon>
        <taxon>Fungi</taxon>
        <taxon>Dikarya</taxon>
        <taxon>Basidiomycota</taxon>
        <taxon>Pucciniomycotina</taxon>
        <taxon>Pucciniomycetes</taxon>
        <taxon>Pucciniales</taxon>
        <taxon>Melampsoraceae</taxon>
        <taxon>Melampsora</taxon>
    </lineage>
</organism>
<accession>F4SAC4</accession>
<evidence type="ECO:0000313" key="1">
    <source>
        <dbReference type="EMBL" id="EGF98424.1"/>
    </source>
</evidence>